<evidence type="ECO:0000256" key="1">
    <source>
        <dbReference type="SAM" id="Phobius"/>
    </source>
</evidence>
<name>A0A1Q9EQ15_SYMMI</name>
<dbReference type="AlphaFoldDB" id="A0A1Q9EQ15"/>
<evidence type="ECO:0000313" key="2">
    <source>
        <dbReference type="EMBL" id="OLQ09481.1"/>
    </source>
</evidence>
<accession>A0A1Q9EQ15</accession>
<keyword evidence="1" id="KW-1133">Transmembrane helix</keyword>
<proteinExistence type="predicted"/>
<gene>
    <name evidence="2" type="ORF">AK812_SmicGene6915</name>
</gene>
<dbReference type="OrthoDB" id="2118094at2759"/>
<organism evidence="2 3">
    <name type="scientific">Symbiodinium microadriaticum</name>
    <name type="common">Dinoflagellate</name>
    <name type="synonym">Zooxanthella microadriatica</name>
    <dbReference type="NCBI Taxonomy" id="2951"/>
    <lineage>
        <taxon>Eukaryota</taxon>
        <taxon>Sar</taxon>
        <taxon>Alveolata</taxon>
        <taxon>Dinophyceae</taxon>
        <taxon>Suessiales</taxon>
        <taxon>Symbiodiniaceae</taxon>
        <taxon>Symbiodinium</taxon>
    </lineage>
</organism>
<sequence>MLHRGLQALRRPGRGVTLGRTWWSPSRSASSLRDRLLPKLPKGYWLPTIAVGCFTIVSSGALFDLAIRWISRREEDSDEWMEDWDEQLLEDGGFPEDIAAALAAGRGLRQIHENVGTRHVFFIRHAQPGDGELAAQLGSLLLLLLLHLLFRALASRPVFAAAAAAAAGNSSRGPDERRGPR</sequence>
<keyword evidence="1" id="KW-0812">Transmembrane</keyword>
<keyword evidence="1" id="KW-0472">Membrane</keyword>
<reference evidence="2 3" key="1">
    <citation type="submission" date="2016-02" db="EMBL/GenBank/DDBJ databases">
        <title>Genome analysis of coral dinoflagellate symbionts highlights evolutionary adaptations to a symbiotic lifestyle.</title>
        <authorList>
            <person name="Aranda M."/>
            <person name="Li Y."/>
            <person name="Liew Y.J."/>
            <person name="Baumgarten S."/>
            <person name="Simakov O."/>
            <person name="Wilson M."/>
            <person name="Piel J."/>
            <person name="Ashoor H."/>
            <person name="Bougouffa S."/>
            <person name="Bajic V.B."/>
            <person name="Ryu T."/>
            <person name="Ravasi T."/>
            <person name="Bayer T."/>
            <person name="Micklem G."/>
            <person name="Kim H."/>
            <person name="Bhak J."/>
            <person name="Lajeunesse T.C."/>
            <person name="Voolstra C.R."/>
        </authorList>
    </citation>
    <scope>NUCLEOTIDE SEQUENCE [LARGE SCALE GENOMIC DNA]</scope>
    <source>
        <strain evidence="2 3">CCMP2467</strain>
    </source>
</reference>
<dbReference type="Proteomes" id="UP000186817">
    <property type="component" value="Unassembled WGS sequence"/>
</dbReference>
<comment type="caution">
    <text evidence="2">The sequence shown here is derived from an EMBL/GenBank/DDBJ whole genome shotgun (WGS) entry which is preliminary data.</text>
</comment>
<evidence type="ECO:0000313" key="3">
    <source>
        <dbReference type="Proteomes" id="UP000186817"/>
    </source>
</evidence>
<keyword evidence="3" id="KW-1185">Reference proteome</keyword>
<feature type="transmembrane region" description="Helical" evidence="1">
    <location>
        <begin position="44"/>
        <end position="67"/>
    </location>
</feature>
<dbReference type="EMBL" id="LSRX01000096">
    <property type="protein sequence ID" value="OLQ09481.1"/>
    <property type="molecule type" value="Genomic_DNA"/>
</dbReference>
<protein>
    <submittedName>
        <fullName evidence="2">Uncharacterized protein</fullName>
    </submittedName>
</protein>